<dbReference type="SUPFAM" id="SSF52833">
    <property type="entry name" value="Thioredoxin-like"/>
    <property type="match status" value="1"/>
</dbReference>
<dbReference type="PANTHER" id="PTHR13887">
    <property type="entry name" value="GLUTATHIONE S-TRANSFERASE KAPPA"/>
    <property type="match status" value="1"/>
</dbReference>
<sequence>MAKKLMKVFVFLLIGTNYLYAANTKKESVKPLPEIVLGKEGAPVTMIEYTSMTCPHCADFHLKVLPEIKSQYVDQGQLKVIHRDYPGDGLSLKATQLAFCGGPQLHPKMVNVFFSTQERWMFAKDAEAELKKIAYENGMTKHQVESCLQNTELMDQIIQSRQEGQKSYNIKATPTLVINGKIIPQALTMDQFKTTITPMLVHKVSAH</sequence>
<evidence type="ECO:0000256" key="5">
    <source>
        <dbReference type="ARBA" id="ARBA00023284"/>
    </source>
</evidence>
<dbReference type="InterPro" id="IPR012336">
    <property type="entry name" value="Thioredoxin-like_fold"/>
</dbReference>
<evidence type="ECO:0000256" key="6">
    <source>
        <dbReference type="SAM" id="SignalP"/>
    </source>
</evidence>
<comment type="similarity">
    <text evidence="1">Belongs to the thioredoxin family. DsbA subfamily.</text>
</comment>
<evidence type="ECO:0000256" key="4">
    <source>
        <dbReference type="ARBA" id="ARBA00023157"/>
    </source>
</evidence>
<keyword evidence="2 6" id="KW-0732">Signal</keyword>
<dbReference type="Pfam" id="PF13462">
    <property type="entry name" value="Thioredoxin_4"/>
    <property type="match status" value="1"/>
</dbReference>
<gene>
    <name evidence="8" type="ORF">Bealeia1_00674</name>
</gene>
<protein>
    <submittedName>
        <fullName evidence="8">DsbA family protein</fullName>
    </submittedName>
</protein>
<dbReference type="InterPro" id="IPR036249">
    <property type="entry name" value="Thioredoxin-like_sf"/>
</dbReference>
<evidence type="ECO:0000313" key="9">
    <source>
        <dbReference type="Proteomes" id="UP001330434"/>
    </source>
</evidence>
<accession>A0ABZ2C499</accession>
<organism evidence="8 9">
    <name type="scientific">Candidatus Bealeia paramacronuclearis</name>
    <dbReference type="NCBI Taxonomy" id="1921001"/>
    <lineage>
        <taxon>Bacteria</taxon>
        <taxon>Pseudomonadati</taxon>
        <taxon>Pseudomonadota</taxon>
        <taxon>Alphaproteobacteria</taxon>
        <taxon>Holosporales</taxon>
        <taxon>Holosporaceae</taxon>
        <taxon>Candidatus Bealeia</taxon>
    </lineage>
</organism>
<proteinExistence type="inferred from homology"/>
<evidence type="ECO:0000313" key="8">
    <source>
        <dbReference type="EMBL" id="WVX66496.1"/>
    </source>
</evidence>
<feature type="chain" id="PRO_5045938516" evidence="6">
    <location>
        <begin position="22"/>
        <end position="207"/>
    </location>
</feature>
<dbReference type="PROSITE" id="PS00194">
    <property type="entry name" value="THIOREDOXIN_1"/>
    <property type="match status" value="1"/>
</dbReference>
<evidence type="ECO:0000256" key="3">
    <source>
        <dbReference type="ARBA" id="ARBA00023002"/>
    </source>
</evidence>
<feature type="signal peptide" evidence="6">
    <location>
        <begin position="1"/>
        <end position="21"/>
    </location>
</feature>
<keyword evidence="5" id="KW-0676">Redox-active center</keyword>
<name>A0ABZ2C499_9PROT</name>
<dbReference type="EMBL" id="CP133270">
    <property type="protein sequence ID" value="WVX66496.1"/>
    <property type="molecule type" value="Genomic_DNA"/>
</dbReference>
<evidence type="ECO:0000259" key="7">
    <source>
        <dbReference type="Pfam" id="PF13462"/>
    </source>
</evidence>
<reference evidence="8 9" key="1">
    <citation type="journal article" date="2024" name="Environ. Microbiol.">
        <title>Novel evolutionary insights on the interactions of the Holosporales (Alphaproteobacteria) with eukaryotic hosts from comparative genomics.</title>
        <authorList>
            <person name="Giovannini M."/>
            <person name="Petroni G."/>
            <person name="Castelli M."/>
        </authorList>
    </citation>
    <scope>NUCLEOTIDE SEQUENCE [LARGE SCALE GENOMIC DNA]</scope>
    <source>
        <strain evidence="8 9">US_Bl 15I1</strain>
    </source>
</reference>
<feature type="domain" description="Thioredoxin-like fold" evidence="7">
    <location>
        <begin position="34"/>
        <end position="196"/>
    </location>
</feature>
<dbReference type="RefSeq" id="WP_331255357.1">
    <property type="nucleotide sequence ID" value="NZ_CP133270.1"/>
</dbReference>
<keyword evidence="4" id="KW-1015">Disulfide bond</keyword>
<keyword evidence="3" id="KW-0560">Oxidoreductase</keyword>
<evidence type="ECO:0000256" key="2">
    <source>
        <dbReference type="ARBA" id="ARBA00022729"/>
    </source>
</evidence>
<evidence type="ECO:0000256" key="1">
    <source>
        <dbReference type="ARBA" id="ARBA00005791"/>
    </source>
</evidence>
<dbReference type="Gene3D" id="3.40.30.10">
    <property type="entry name" value="Glutaredoxin"/>
    <property type="match status" value="1"/>
</dbReference>
<dbReference type="Proteomes" id="UP001330434">
    <property type="component" value="Chromosome"/>
</dbReference>
<dbReference type="InterPro" id="IPR017937">
    <property type="entry name" value="Thioredoxin_CS"/>
</dbReference>
<keyword evidence="9" id="KW-1185">Reference proteome</keyword>
<dbReference type="PANTHER" id="PTHR13887:SF14">
    <property type="entry name" value="DISULFIDE BOND FORMATION PROTEIN D"/>
    <property type="match status" value="1"/>
</dbReference>